<dbReference type="Proteomes" id="UP000190423">
    <property type="component" value="Unassembled WGS sequence"/>
</dbReference>
<feature type="signal peptide" evidence="1">
    <location>
        <begin position="1"/>
        <end position="20"/>
    </location>
</feature>
<proteinExistence type="predicted"/>
<gene>
    <name evidence="2" type="ORF">SAMN02745149_01083</name>
</gene>
<keyword evidence="3" id="KW-1185">Reference proteome</keyword>
<organism evidence="2 3">
    <name type="scientific">Treponema porcinum</name>
    <dbReference type="NCBI Taxonomy" id="261392"/>
    <lineage>
        <taxon>Bacteria</taxon>
        <taxon>Pseudomonadati</taxon>
        <taxon>Spirochaetota</taxon>
        <taxon>Spirochaetia</taxon>
        <taxon>Spirochaetales</taxon>
        <taxon>Treponemataceae</taxon>
        <taxon>Treponema</taxon>
    </lineage>
</organism>
<evidence type="ECO:0000313" key="3">
    <source>
        <dbReference type="Proteomes" id="UP000190423"/>
    </source>
</evidence>
<evidence type="ECO:0000256" key="1">
    <source>
        <dbReference type="SAM" id="SignalP"/>
    </source>
</evidence>
<dbReference type="AlphaFoldDB" id="A0A1T4KAN0"/>
<dbReference type="GeneID" id="78316381"/>
<protein>
    <submittedName>
        <fullName evidence="2">Uncharacterized protein</fullName>
    </submittedName>
</protein>
<accession>A0A1T4KAN0</accession>
<dbReference type="STRING" id="261392.SAMN02745149_01083"/>
<dbReference type="OrthoDB" id="360148at2"/>
<dbReference type="EMBL" id="FUWG01000007">
    <property type="protein sequence ID" value="SJZ39452.1"/>
    <property type="molecule type" value="Genomic_DNA"/>
</dbReference>
<reference evidence="2 3" key="1">
    <citation type="submission" date="2017-02" db="EMBL/GenBank/DDBJ databases">
        <authorList>
            <person name="Peterson S.W."/>
        </authorList>
    </citation>
    <scope>NUCLEOTIDE SEQUENCE [LARGE SCALE GENOMIC DNA]</scope>
    <source>
        <strain evidence="2 3">ATCC BAA-908</strain>
    </source>
</reference>
<feature type="chain" id="PRO_5012074894" evidence="1">
    <location>
        <begin position="21"/>
        <end position="145"/>
    </location>
</feature>
<name>A0A1T4KAN0_TREPO</name>
<keyword evidence="1" id="KW-0732">Signal</keyword>
<dbReference type="RefSeq" id="WP_143593222.1">
    <property type="nucleotide sequence ID" value="NZ_FUWG01000007.1"/>
</dbReference>
<evidence type="ECO:0000313" key="2">
    <source>
        <dbReference type="EMBL" id="SJZ39452.1"/>
    </source>
</evidence>
<sequence>MKKLFCALFAAIIVAGAVFAVPTKHNETHEENWSSISYVNVPILKILDSREGYVVIYQKNKYGVGQTVIPKKWAKGSKEEPRKLRIRYLSGGKLKPFMTIVKDDGNFQNVILSIPAKKTDAIWGVVASGKTLEGIDKDVLEEIEL</sequence>